<gene>
    <name evidence="5" type="ORF">FL622_04115</name>
</gene>
<accession>A0A550JJ83</accession>
<protein>
    <submittedName>
        <fullName evidence="5">Glycoside hydrolase</fullName>
    </submittedName>
</protein>
<dbReference type="CDD" id="cd10796">
    <property type="entry name" value="GH57N_APU"/>
    <property type="match status" value="1"/>
</dbReference>
<keyword evidence="2 3" id="KW-0119">Carbohydrate metabolism</keyword>
<evidence type="ECO:0000259" key="4">
    <source>
        <dbReference type="Pfam" id="PF03065"/>
    </source>
</evidence>
<dbReference type="GO" id="GO:0016787">
    <property type="term" value="F:hydrolase activity"/>
    <property type="evidence" value="ECO:0007669"/>
    <property type="project" value="UniProtKB-KW"/>
</dbReference>
<dbReference type="PANTHER" id="PTHR36306">
    <property type="entry name" value="ALPHA-AMYLASE-RELATED-RELATED"/>
    <property type="match status" value="1"/>
</dbReference>
<comment type="caution">
    <text evidence="5">The sequence shown here is derived from an EMBL/GenBank/DDBJ whole genome shotgun (WGS) entry which is preliminary data.</text>
</comment>
<evidence type="ECO:0000313" key="5">
    <source>
        <dbReference type="EMBL" id="TRO83276.1"/>
    </source>
</evidence>
<dbReference type="Pfam" id="PF03065">
    <property type="entry name" value="Glyco_hydro_57"/>
    <property type="match status" value="1"/>
</dbReference>
<dbReference type="PANTHER" id="PTHR36306:SF1">
    <property type="entry name" value="ALPHA-AMYLASE-RELATED"/>
    <property type="match status" value="1"/>
</dbReference>
<dbReference type="InterPro" id="IPR011330">
    <property type="entry name" value="Glyco_hydro/deAcase_b/a-brl"/>
</dbReference>
<comment type="similarity">
    <text evidence="1 3">Belongs to the glycosyl hydrolase 57 family.</text>
</comment>
<evidence type="ECO:0000256" key="3">
    <source>
        <dbReference type="RuleBase" id="RU361196"/>
    </source>
</evidence>
<keyword evidence="6" id="KW-1185">Reference proteome</keyword>
<dbReference type="EMBL" id="VJVV01000002">
    <property type="protein sequence ID" value="TRO83276.1"/>
    <property type="molecule type" value="Genomic_DNA"/>
</dbReference>
<evidence type="ECO:0000256" key="1">
    <source>
        <dbReference type="ARBA" id="ARBA00006821"/>
    </source>
</evidence>
<dbReference type="Proteomes" id="UP000317155">
    <property type="component" value="Unassembled WGS sequence"/>
</dbReference>
<proteinExistence type="inferred from homology"/>
<evidence type="ECO:0000256" key="2">
    <source>
        <dbReference type="ARBA" id="ARBA00023277"/>
    </source>
</evidence>
<dbReference type="RefSeq" id="WP_092056072.1">
    <property type="nucleotide sequence ID" value="NZ_FOJJ01000012.1"/>
</dbReference>
<dbReference type="InterPro" id="IPR052046">
    <property type="entry name" value="GH57_Enzymes"/>
</dbReference>
<dbReference type="GO" id="GO:0005975">
    <property type="term" value="P:carbohydrate metabolic process"/>
    <property type="evidence" value="ECO:0007669"/>
    <property type="project" value="InterPro"/>
</dbReference>
<dbReference type="InterPro" id="IPR027291">
    <property type="entry name" value="Glyco_hydro_38_N_sf"/>
</dbReference>
<dbReference type="SUPFAM" id="SSF88713">
    <property type="entry name" value="Glycoside hydrolase/deacetylase"/>
    <property type="match status" value="1"/>
</dbReference>
<keyword evidence="5" id="KW-0378">Hydrolase</keyword>
<dbReference type="OrthoDB" id="9759321at2"/>
<dbReference type="InterPro" id="IPR004300">
    <property type="entry name" value="Glyco_hydro_57_N"/>
</dbReference>
<reference evidence="5 6" key="1">
    <citation type="submission" date="2019-07" db="EMBL/GenBank/DDBJ databases">
        <title>Insights of Desulfuromonas acetexigens electromicrobiology.</title>
        <authorList>
            <person name="Katuri K."/>
            <person name="Sapireddy V."/>
            <person name="Shaw D.R."/>
            <person name="Saikaly P."/>
        </authorList>
    </citation>
    <scope>NUCLEOTIDE SEQUENCE [LARGE SCALE GENOMIC DNA]</scope>
    <source>
        <strain evidence="5 6">2873</strain>
    </source>
</reference>
<dbReference type="Gene3D" id="3.20.110.10">
    <property type="entry name" value="Glycoside hydrolase 38, N terminal domain"/>
    <property type="match status" value="1"/>
</dbReference>
<evidence type="ECO:0000313" key="6">
    <source>
        <dbReference type="Proteomes" id="UP000317155"/>
    </source>
</evidence>
<sequence>MKPLRVAILWHMHQPDYRDPITGKTLLPWTYLHAVKDYGEMLKTAAEVPGARMTFNLVPTMLEQLARYVDGSARDLWIETAAKPAGQLSGEERSLILRQFFSVHTDRHIQPFRRYRELARRRGTTPDPDIQAFSEQDLRDLQVWFLLAWSGHHLRQESALVKDLLVKGEHFTEEEKAQLLALYDEVIGEVSDLYRTMEATGDIEISVTPYAHPILPLLCGTATAREATAGIQLPTAAFKHPEDARLQVRLGLDFVSEKLGKKARGMWPSEGSVSEETVRILAEEGAAWAASDEGILARSLPGGLSDRRRLYRPYSYAGLPLIFRDRELSDRIGFVYAHWSPERAAADLIEQLKRVAGQAPDGLIPLILDGENCWERYQDNGHPFLIALYQGLLAEPSLRMVTVGEALAEMRPEPLPKLAAGSWINSDFCIWIGHPEENIAWDWLERARRDVLDATGLEVPDGSDGQPLPEILKHLLRAEGSDWFWWYGDDHSTDQADIFDLLFRRHLEALYREAGLPAPTQLFQPIKPGRAAKAATEPTALFTPLIDGRVSDYFEWLAAGAADLAATGAMHTAHHREFSVLHYGYDRERLYLRLDPEEDLCGLLGSDGRLEIRFGAEAERIARLVPGGHLRLSDGNGAVLAEGVAACGRIIELGIPLAPLALEAETPLILSIHLFKGENETSRWPAEGPLRLPYRGESLELDDWLI</sequence>
<organism evidence="5 6">
    <name type="scientific">Trichloromonas acetexigens</name>
    <dbReference type="NCBI Taxonomy" id="38815"/>
    <lineage>
        <taxon>Bacteria</taxon>
        <taxon>Pseudomonadati</taxon>
        <taxon>Thermodesulfobacteriota</taxon>
        <taxon>Desulfuromonadia</taxon>
        <taxon>Desulfuromonadales</taxon>
        <taxon>Trichloromonadaceae</taxon>
        <taxon>Trichloromonas</taxon>
    </lineage>
</organism>
<feature type="domain" description="Glycoside hydrolase family 57 N-terminal" evidence="4">
    <location>
        <begin position="7"/>
        <end position="415"/>
    </location>
</feature>
<dbReference type="AlphaFoldDB" id="A0A550JJ83"/>
<name>A0A550JJ83_9BACT</name>